<proteinExistence type="predicted"/>
<dbReference type="GO" id="GO:0007160">
    <property type="term" value="P:cell-matrix adhesion"/>
    <property type="evidence" value="ECO:0007669"/>
    <property type="project" value="InterPro"/>
</dbReference>
<reference evidence="2 3" key="1">
    <citation type="submission" date="2019-04" db="EMBL/GenBank/DDBJ databases">
        <authorList>
            <consortium name="Wellcome Sanger Institute Data Sharing"/>
        </authorList>
    </citation>
    <scope>NUCLEOTIDE SEQUENCE [LARGE SCALE GENOMIC DNA]</scope>
</reference>
<accession>A0A8C9VVR3</accession>
<reference evidence="2" key="3">
    <citation type="submission" date="2025-09" db="UniProtKB">
        <authorList>
            <consortium name="Ensembl"/>
        </authorList>
    </citation>
    <scope>IDENTIFICATION</scope>
</reference>
<dbReference type="Pfam" id="PF06119">
    <property type="entry name" value="NIDO"/>
    <property type="match status" value="1"/>
</dbReference>
<reference evidence="2" key="2">
    <citation type="submission" date="2025-08" db="UniProtKB">
        <authorList>
            <consortium name="Ensembl"/>
        </authorList>
    </citation>
    <scope>IDENTIFICATION</scope>
</reference>
<dbReference type="OrthoDB" id="6236007at2759"/>
<protein>
    <recommendedName>
        <fullName evidence="1">NIDO domain-containing protein</fullName>
    </recommendedName>
</protein>
<dbReference type="PANTHER" id="PTHR46160">
    <property type="entry name" value="ALPHA-TECTORIN-RELATED"/>
    <property type="match status" value="1"/>
</dbReference>
<organism evidence="2 3">
    <name type="scientific">Scleropages formosus</name>
    <name type="common">Asian bonytongue</name>
    <name type="synonym">Osteoglossum formosum</name>
    <dbReference type="NCBI Taxonomy" id="113540"/>
    <lineage>
        <taxon>Eukaryota</taxon>
        <taxon>Metazoa</taxon>
        <taxon>Chordata</taxon>
        <taxon>Craniata</taxon>
        <taxon>Vertebrata</taxon>
        <taxon>Euteleostomi</taxon>
        <taxon>Actinopterygii</taxon>
        <taxon>Neopterygii</taxon>
        <taxon>Teleostei</taxon>
        <taxon>Osteoglossocephala</taxon>
        <taxon>Osteoglossomorpha</taxon>
        <taxon>Osteoglossiformes</taxon>
        <taxon>Osteoglossidae</taxon>
        <taxon>Scleropages</taxon>
    </lineage>
</organism>
<feature type="domain" description="NIDO" evidence="1">
    <location>
        <begin position="51"/>
        <end position="141"/>
    </location>
</feature>
<dbReference type="Ensembl" id="ENSSFOT00015069937.1">
    <property type="protein sequence ID" value="ENSSFOP00015065664.1"/>
    <property type="gene ID" value="ENSSFOG00015026266.1"/>
</dbReference>
<dbReference type="GeneTree" id="ENSGT00940000164679"/>
<dbReference type="AlphaFoldDB" id="A0A8C9VVR3"/>
<evidence type="ECO:0000313" key="3">
    <source>
        <dbReference type="Proteomes" id="UP000694397"/>
    </source>
</evidence>
<keyword evidence="3" id="KW-1185">Reference proteome</keyword>
<dbReference type="Proteomes" id="UP000694397">
    <property type="component" value="Chromosome 3"/>
</dbReference>
<name>A0A8C9VVR3_SCLFO</name>
<evidence type="ECO:0000259" key="1">
    <source>
        <dbReference type="Pfam" id="PF06119"/>
    </source>
</evidence>
<evidence type="ECO:0000313" key="2">
    <source>
        <dbReference type="Ensembl" id="ENSSFOP00015065664.1"/>
    </source>
</evidence>
<sequence length="246" mass="27749">VKIFFSLQYWIENFYPFGPNNGDTVNPAADDESSSVILLNETFQFFGSVHNQLYVNNYGFLTFDQPVSSSYSSMFGSGYDTIAPLWSYWNTTKSGVISYRQVTSGSDLQQATSDINQYFPQLNFTATWVFIATWDSVAYVYTADVCKLLQPSLGLGSDTRLLRSATTRKKVTNSFTLQEGGLLLPFLLDSSTSHTHTQNTTGFWTKTIAKFSTSSFPIEPCDILCYQDMSSQIFWSISQRYWALLG</sequence>
<dbReference type="InterPro" id="IPR003886">
    <property type="entry name" value="NIDO_dom"/>
</dbReference>
<dbReference type="PANTHER" id="PTHR46160:SF9">
    <property type="entry name" value="PROTEIN PRY2-RELATED"/>
    <property type="match status" value="1"/>
</dbReference>
<dbReference type="InterPro" id="IPR052749">
    <property type="entry name" value="Alpha-tectorin"/>
</dbReference>